<proteinExistence type="predicted"/>
<name>A0A6G8S2H8_9GAMM</name>
<dbReference type="EMBL" id="CP049916">
    <property type="protein sequence ID" value="QIO08300.1"/>
    <property type="molecule type" value="Genomic_DNA"/>
</dbReference>
<feature type="chain" id="PRO_5026288493" evidence="1">
    <location>
        <begin position="20"/>
        <end position="143"/>
    </location>
</feature>
<keyword evidence="1" id="KW-0732">Signal</keyword>
<gene>
    <name evidence="2" type="ORF">G8D99_04205</name>
</gene>
<sequence length="143" mass="15828">MKKNAALLGFSLMTLALTACQTTPRQYNGMTGYQIENQSTNSATLAYTLAGRKDQQLDQNKLMRACQKVLGSNQNYQLNILSVNEIINPSLGQNDQKNIRLGQSRTSFGFSNTQTNTSSDDYATRQALETKPTTLSVVRYTCS</sequence>
<reference evidence="2 3" key="1">
    <citation type="submission" date="2020-03" db="EMBL/GenBank/DDBJ databases">
        <authorList>
            <person name="Zhu W."/>
        </authorList>
    </citation>
    <scope>NUCLEOTIDE SEQUENCE [LARGE SCALE GENOMIC DNA]</scope>
    <source>
        <strain evidence="2 3">185</strain>
    </source>
</reference>
<protein>
    <submittedName>
        <fullName evidence="2">Uncharacterized protein</fullName>
    </submittedName>
</protein>
<accession>A0A6G8S2H8</accession>
<dbReference type="AlphaFoldDB" id="A0A6G8S2H8"/>
<feature type="signal peptide" evidence="1">
    <location>
        <begin position="1"/>
        <end position="19"/>
    </location>
</feature>
<keyword evidence="3" id="KW-1185">Reference proteome</keyword>
<dbReference type="KEGG" id="alj:G8D99_04205"/>
<evidence type="ECO:0000256" key="1">
    <source>
        <dbReference type="SAM" id="SignalP"/>
    </source>
</evidence>
<dbReference type="RefSeq" id="WP_166322917.1">
    <property type="nucleotide sequence ID" value="NZ_CP049916.1"/>
</dbReference>
<organism evidence="2 3">
    <name type="scientific">Acinetobacter lanii</name>
    <dbReference type="NCBI Taxonomy" id="2715163"/>
    <lineage>
        <taxon>Bacteria</taxon>
        <taxon>Pseudomonadati</taxon>
        <taxon>Pseudomonadota</taxon>
        <taxon>Gammaproteobacteria</taxon>
        <taxon>Moraxellales</taxon>
        <taxon>Moraxellaceae</taxon>
        <taxon>Acinetobacter</taxon>
    </lineage>
</organism>
<dbReference type="Proteomes" id="UP000501939">
    <property type="component" value="Chromosome"/>
</dbReference>
<evidence type="ECO:0000313" key="3">
    <source>
        <dbReference type="Proteomes" id="UP000501939"/>
    </source>
</evidence>
<evidence type="ECO:0000313" key="2">
    <source>
        <dbReference type="EMBL" id="QIO08300.1"/>
    </source>
</evidence>
<dbReference type="PROSITE" id="PS51257">
    <property type="entry name" value="PROKAR_LIPOPROTEIN"/>
    <property type="match status" value="1"/>
</dbReference>